<proteinExistence type="predicted"/>
<evidence type="ECO:0000256" key="1">
    <source>
        <dbReference type="ARBA" id="ARBA00022737"/>
    </source>
</evidence>
<keyword evidence="2" id="KW-0812">Transmembrane</keyword>
<dbReference type="Pfam" id="PF23598">
    <property type="entry name" value="LRR_14"/>
    <property type="match status" value="1"/>
</dbReference>
<dbReference type="AlphaFoldDB" id="A0A0A8YMJ1"/>
<sequence length="138" mass="16038">MNPLLLDLSFLWISVRELQQDDLEILGRLPALRYLYLKVDHENLKILWRFVVGACWFRCLVGCRLLGFMGSVAFQKGAMMRLASLAFTFHAREAAREIANSDRSFNLGMGNCCRFKMSPFISDLEVPARGKWRKRRLH</sequence>
<feature type="domain" description="Disease resistance R13L4/SHOC-2-like LRR" evidence="3">
    <location>
        <begin position="3"/>
        <end position="111"/>
    </location>
</feature>
<organism evidence="4">
    <name type="scientific">Arundo donax</name>
    <name type="common">Giant reed</name>
    <name type="synonym">Donax arundinaceus</name>
    <dbReference type="NCBI Taxonomy" id="35708"/>
    <lineage>
        <taxon>Eukaryota</taxon>
        <taxon>Viridiplantae</taxon>
        <taxon>Streptophyta</taxon>
        <taxon>Embryophyta</taxon>
        <taxon>Tracheophyta</taxon>
        <taxon>Spermatophyta</taxon>
        <taxon>Magnoliopsida</taxon>
        <taxon>Liliopsida</taxon>
        <taxon>Poales</taxon>
        <taxon>Poaceae</taxon>
        <taxon>PACMAD clade</taxon>
        <taxon>Arundinoideae</taxon>
        <taxon>Arundineae</taxon>
        <taxon>Arundo</taxon>
    </lineage>
</organism>
<name>A0A0A8YMJ1_ARUDO</name>
<evidence type="ECO:0000313" key="4">
    <source>
        <dbReference type="EMBL" id="JAD26798.1"/>
    </source>
</evidence>
<protein>
    <recommendedName>
        <fullName evidence="3">Disease resistance R13L4/SHOC-2-like LRR domain-containing protein</fullName>
    </recommendedName>
</protein>
<keyword evidence="2" id="KW-1133">Transmembrane helix</keyword>
<feature type="transmembrane region" description="Helical" evidence="2">
    <location>
        <begin position="46"/>
        <end position="74"/>
    </location>
</feature>
<dbReference type="InterPro" id="IPR055414">
    <property type="entry name" value="LRR_R13L4/SHOC2-like"/>
</dbReference>
<evidence type="ECO:0000256" key="2">
    <source>
        <dbReference type="SAM" id="Phobius"/>
    </source>
</evidence>
<evidence type="ECO:0000259" key="3">
    <source>
        <dbReference type="Pfam" id="PF23598"/>
    </source>
</evidence>
<keyword evidence="1" id="KW-0677">Repeat</keyword>
<dbReference type="EMBL" id="GBRH01271097">
    <property type="protein sequence ID" value="JAD26798.1"/>
    <property type="molecule type" value="Transcribed_RNA"/>
</dbReference>
<accession>A0A0A8YMJ1</accession>
<keyword evidence="2" id="KW-0472">Membrane</keyword>
<reference evidence="4" key="2">
    <citation type="journal article" date="2015" name="Data Brief">
        <title>Shoot transcriptome of the giant reed, Arundo donax.</title>
        <authorList>
            <person name="Barrero R.A."/>
            <person name="Guerrero F.D."/>
            <person name="Moolhuijzen P."/>
            <person name="Goolsby J.A."/>
            <person name="Tidwell J."/>
            <person name="Bellgard S.E."/>
            <person name="Bellgard M.I."/>
        </authorList>
    </citation>
    <scope>NUCLEOTIDE SEQUENCE</scope>
    <source>
        <tissue evidence="4">Shoot tissue taken approximately 20 cm above the soil surface</tissue>
    </source>
</reference>
<reference evidence="4" key="1">
    <citation type="submission" date="2014-09" db="EMBL/GenBank/DDBJ databases">
        <authorList>
            <person name="Magalhaes I.L.F."/>
            <person name="Oliveira U."/>
            <person name="Santos F.R."/>
            <person name="Vidigal T.H.D.A."/>
            <person name="Brescovit A.D."/>
            <person name="Santos A.J."/>
        </authorList>
    </citation>
    <scope>NUCLEOTIDE SEQUENCE</scope>
    <source>
        <tissue evidence="4">Shoot tissue taken approximately 20 cm above the soil surface</tissue>
    </source>
</reference>